<feature type="transmembrane region" description="Helical" evidence="7">
    <location>
        <begin position="58"/>
        <end position="77"/>
    </location>
</feature>
<protein>
    <recommendedName>
        <fullName evidence="8">RDD domain-containing protein</fullName>
    </recommendedName>
</protein>
<evidence type="ECO:0000256" key="1">
    <source>
        <dbReference type="ARBA" id="ARBA00004651"/>
    </source>
</evidence>
<keyword evidence="2" id="KW-1003">Cell membrane</keyword>
<evidence type="ECO:0000256" key="6">
    <source>
        <dbReference type="SAM" id="MobiDB-lite"/>
    </source>
</evidence>
<evidence type="ECO:0000259" key="8">
    <source>
        <dbReference type="Pfam" id="PF06271"/>
    </source>
</evidence>
<evidence type="ECO:0000313" key="10">
    <source>
        <dbReference type="Proteomes" id="UP000175691"/>
    </source>
</evidence>
<feature type="region of interest" description="Disordered" evidence="6">
    <location>
        <begin position="1"/>
        <end position="23"/>
    </location>
</feature>
<evidence type="ECO:0000313" key="9">
    <source>
        <dbReference type="EMBL" id="OFC68697.1"/>
    </source>
</evidence>
<dbReference type="EMBL" id="MDHN01000045">
    <property type="protein sequence ID" value="OFC68697.1"/>
    <property type="molecule type" value="Genomic_DNA"/>
</dbReference>
<feature type="transmembrane region" description="Helical" evidence="7">
    <location>
        <begin position="223"/>
        <end position="242"/>
    </location>
</feature>
<dbReference type="InterPro" id="IPR051791">
    <property type="entry name" value="Pra-immunoreactive"/>
</dbReference>
<organism evidence="9 10">
    <name type="scientific">Alteromonas confluentis</name>
    <dbReference type="NCBI Taxonomy" id="1656094"/>
    <lineage>
        <taxon>Bacteria</taxon>
        <taxon>Pseudomonadati</taxon>
        <taxon>Pseudomonadota</taxon>
        <taxon>Gammaproteobacteria</taxon>
        <taxon>Alteromonadales</taxon>
        <taxon>Alteromonadaceae</taxon>
        <taxon>Alteromonas/Salinimonas group</taxon>
        <taxon>Alteromonas</taxon>
    </lineage>
</organism>
<sequence>MADKQENNTLHEPSPQSSTEKEDNTIVTPYAFQVSPELLGKPLATPSRRATAQCIDLVLLYFISHANAVVLGVLAALTFMRAGSNVIKGKGSTSRGKFLRLGAACFLGFMVFTLFDGPPDTSDYKVIQASHISDTTLDDSEEPLEKADESGSEANFFESLSEFLHDGQAFLGELGLGLGWAALYYSAFTAYMQGCTPGKWITRIRVLRLDGRPPTLWESFGRYGGYGAGVATGMLGFLQIFWDANRQSIQDKIAETLVVRHSVKVLPKASEAGTSGTSGEGI</sequence>
<dbReference type="PANTHER" id="PTHR36115">
    <property type="entry name" value="PROLINE-RICH ANTIGEN HOMOLOG-RELATED"/>
    <property type="match status" value="1"/>
</dbReference>
<evidence type="ECO:0000256" key="5">
    <source>
        <dbReference type="ARBA" id="ARBA00023136"/>
    </source>
</evidence>
<dbReference type="PANTHER" id="PTHR36115:SF6">
    <property type="entry name" value="PROLINE-RICH ANTIGEN HOMOLOG"/>
    <property type="match status" value="1"/>
</dbReference>
<reference evidence="9 10" key="1">
    <citation type="submission" date="2016-08" db="EMBL/GenBank/DDBJ databases">
        <authorList>
            <person name="Seilhamer J.J."/>
        </authorList>
    </citation>
    <scope>NUCLEOTIDE SEQUENCE [LARGE SCALE GENOMIC DNA]</scope>
    <source>
        <strain evidence="9 10">KCTC 42603</strain>
    </source>
</reference>
<evidence type="ECO:0000256" key="7">
    <source>
        <dbReference type="SAM" id="Phobius"/>
    </source>
</evidence>
<dbReference type="STRING" id="1656094.BFC18_01190"/>
<keyword evidence="4 7" id="KW-1133">Transmembrane helix</keyword>
<dbReference type="GO" id="GO:0005886">
    <property type="term" value="C:plasma membrane"/>
    <property type="evidence" value="ECO:0007669"/>
    <property type="project" value="UniProtKB-SubCell"/>
</dbReference>
<keyword evidence="5 7" id="KW-0472">Membrane</keyword>
<dbReference type="AlphaFoldDB" id="A0A1E7Z5E4"/>
<comment type="subcellular location">
    <subcellularLocation>
        <location evidence="1">Cell membrane</location>
        <topology evidence="1">Multi-pass membrane protein</topology>
    </subcellularLocation>
</comment>
<dbReference type="Proteomes" id="UP000175691">
    <property type="component" value="Unassembled WGS sequence"/>
</dbReference>
<keyword evidence="3 7" id="KW-0812">Transmembrane</keyword>
<feature type="compositionally biased region" description="Polar residues" evidence="6">
    <location>
        <begin position="7"/>
        <end position="18"/>
    </location>
</feature>
<feature type="transmembrane region" description="Helical" evidence="7">
    <location>
        <begin position="98"/>
        <end position="115"/>
    </location>
</feature>
<name>A0A1E7Z5E4_9ALTE</name>
<evidence type="ECO:0000256" key="3">
    <source>
        <dbReference type="ARBA" id="ARBA00022692"/>
    </source>
</evidence>
<dbReference type="InterPro" id="IPR010432">
    <property type="entry name" value="RDD"/>
</dbReference>
<keyword evidence="10" id="KW-1185">Reference proteome</keyword>
<evidence type="ECO:0000256" key="4">
    <source>
        <dbReference type="ARBA" id="ARBA00022989"/>
    </source>
</evidence>
<evidence type="ECO:0000256" key="2">
    <source>
        <dbReference type="ARBA" id="ARBA00022475"/>
    </source>
</evidence>
<gene>
    <name evidence="9" type="ORF">BFC18_01190</name>
</gene>
<dbReference type="Pfam" id="PF06271">
    <property type="entry name" value="RDD"/>
    <property type="match status" value="1"/>
</dbReference>
<proteinExistence type="predicted"/>
<dbReference type="OrthoDB" id="9787732at2"/>
<comment type="caution">
    <text evidence="9">The sequence shown here is derived from an EMBL/GenBank/DDBJ whole genome shotgun (WGS) entry which is preliminary data.</text>
</comment>
<accession>A0A1E7Z5E4</accession>
<dbReference type="RefSeq" id="WP_070127736.1">
    <property type="nucleotide sequence ID" value="NZ_MDHN01000045.1"/>
</dbReference>
<feature type="domain" description="RDD" evidence="8">
    <location>
        <begin position="160"/>
        <end position="255"/>
    </location>
</feature>